<feature type="region of interest" description="Disordered" evidence="1">
    <location>
        <begin position="32"/>
        <end position="74"/>
    </location>
</feature>
<gene>
    <name evidence="2" type="ordered locus">Sros_4436</name>
</gene>
<protein>
    <submittedName>
        <fullName evidence="2">Uncharacterized protein</fullName>
    </submittedName>
</protein>
<dbReference type="HOGENOM" id="CLU_2686346_0_0_11"/>
<sequence length="74" mass="8008">MPMNRIETLMVTNPGRQVLQHWHETPLLMRLGSRTPGARTAEPPQPGAGGKYRTLIPHPAATTDHSSAHTGGMS</sequence>
<dbReference type="Proteomes" id="UP000002029">
    <property type="component" value="Chromosome"/>
</dbReference>
<dbReference type="KEGG" id="sro:Sros_4436"/>
<keyword evidence="3" id="KW-1185">Reference proteome</keyword>
<accession>D2B1K4</accession>
<evidence type="ECO:0000313" key="3">
    <source>
        <dbReference type="Proteomes" id="UP000002029"/>
    </source>
</evidence>
<reference evidence="2 3" key="1">
    <citation type="journal article" date="2010" name="Stand. Genomic Sci.">
        <title>Complete genome sequence of Streptosporangium roseum type strain (NI 9100).</title>
        <authorList>
            <person name="Nolan M."/>
            <person name="Sikorski J."/>
            <person name="Jando M."/>
            <person name="Lucas S."/>
            <person name="Lapidus A."/>
            <person name="Glavina Del Rio T."/>
            <person name="Chen F."/>
            <person name="Tice H."/>
            <person name="Pitluck S."/>
            <person name="Cheng J.F."/>
            <person name="Chertkov O."/>
            <person name="Sims D."/>
            <person name="Meincke L."/>
            <person name="Brettin T."/>
            <person name="Han C."/>
            <person name="Detter J.C."/>
            <person name="Bruce D."/>
            <person name="Goodwin L."/>
            <person name="Land M."/>
            <person name="Hauser L."/>
            <person name="Chang Y.J."/>
            <person name="Jeffries C.D."/>
            <person name="Ivanova N."/>
            <person name="Mavromatis K."/>
            <person name="Mikhailova N."/>
            <person name="Chen A."/>
            <person name="Palaniappan K."/>
            <person name="Chain P."/>
            <person name="Rohde M."/>
            <person name="Goker M."/>
            <person name="Bristow J."/>
            <person name="Eisen J.A."/>
            <person name="Markowitz V."/>
            <person name="Hugenholtz P."/>
            <person name="Kyrpides N.C."/>
            <person name="Klenk H.P."/>
        </authorList>
    </citation>
    <scope>NUCLEOTIDE SEQUENCE [LARGE SCALE GENOMIC DNA]</scope>
    <source>
        <strain evidence="3">ATCC 12428 / DSM 43021 / JCM 3005 / NI 9100</strain>
    </source>
</reference>
<organism evidence="2 3">
    <name type="scientific">Streptosporangium roseum (strain ATCC 12428 / DSM 43021 / JCM 3005 / KCTC 9067 / NCIMB 10171 / NRRL 2505 / NI 9100)</name>
    <dbReference type="NCBI Taxonomy" id="479432"/>
    <lineage>
        <taxon>Bacteria</taxon>
        <taxon>Bacillati</taxon>
        <taxon>Actinomycetota</taxon>
        <taxon>Actinomycetes</taxon>
        <taxon>Streptosporangiales</taxon>
        <taxon>Streptosporangiaceae</taxon>
        <taxon>Streptosporangium</taxon>
    </lineage>
</organism>
<evidence type="ECO:0000313" key="2">
    <source>
        <dbReference type="EMBL" id="ACZ87306.1"/>
    </source>
</evidence>
<feature type="compositionally biased region" description="Polar residues" evidence="1">
    <location>
        <begin position="63"/>
        <end position="74"/>
    </location>
</feature>
<proteinExistence type="predicted"/>
<dbReference type="EMBL" id="CP001814">
    <property type="protein sequence ID" value="ACZ87306.1"/>
    <property type="molecule type" value="Genomic_DNA"/>
</dbReference>
<dbReference type="AlphaFoldDB" id="D2B1K4"/>
<dbReference type="STRING" id="479432.Sros_4436"/>
<evidence type="ECO:0000256" key="1">
    <source>
        <dbReference type="SAM" id="MobiDB-lite"/>
    </source>
</evidence>
<name>D2B1K4_STRRD</name>